<keyword evidence="2" id="KW-0378">Hydrolase</keyword>
<dbReference type="Gene3D" id="3.60.21.10">
    <property type="match status" value="1"/>
</dbReference>
<dbReference type="Pfam" id="PF17839">
    <property type="entry name" value="CNP_C_terminal"/>
    <property type="match status" value="1"/>
</dbReference>
<evidence type="ECO:0000256" key="1">
    <source>
        <dbReference type="ARBA" id="ARBA00022723"/>
    </source>
</evidence>
<feature type="domain" description="Cyclic nucleotide phosphodiesterase C-terminal" evidence="3">
    <location>
        <begin position="117"/>
        <end position="218"/>
    </location>
</feature>
<dbReference type="Proteomes" id="UP001595969">
    <property type="component" value="Unassembled WGS sequence"/>
</dbReference>
<accession>A0ABV9MXE2</accession>
<proteinExistence type="predicted"/>
<evidence type="ECO:0000313" key="5">
    <source>
        <dbReference type="Proteomes" id="UP001595969"/>
    </source>
</evidence>
<dbReference type="InterPro" id="IPR050884">
    <property type="entry name" value="CNP_phosphodiesterase-III"/>
</dbReference>
<dbReference type="InterPro" id="IPR029052">
    <property type="entry name" value="Metallo-depent_PP-like"/>
</dbReference>
<evidence type="ECO:0000259" key="3">
    <source>
        <dbReference type="Pfam" id="PF17839"/>
    </source>
</evidence>
<organism evidence="4 5">
    <name type="scientific">Enterococcus lemanii</name>
    <dbReference type="NCBI Taxonomy" id="1159752"/>
    <lineage>
        <taxon>Bacteria</taxon>
        <taxon>Bacillati</taxon>
        <taxon>Bacillota</taxon>
        <taxon>Bacilli</taxon>
        <taxon>Lactobacillales</taxon>
        <taxon>Enterococcaceae</taxon>
        <taxon>Enterococcus</taxon>
    </lineage>
</organism>
<dbReference type="PANTHER" id="PTHR42988">
    <property type="entry name" value="PHOSPHOHYDROLASE"/>
    <property type="match status" value="1"/>
</dbReference>
<name>A0ABV9MXE2_9ENTE</name>
<evidence type="ECO:0000313" key="4">
    <source>
        <dbReference type="EMBL" id="MFC4720652.1"/>
    </source>
</evidence>
<reference evidence="5" key="1">
    <citation type="journal article" date="2019" name="Int. J. Syst. Evol. Microbiol.">
        <title>The Global Catalogue of Microorganisms (GCM) 10K type strain sequencing project: providing services to taxonomists for standard genome sequencing and annotation.</title>
        <authorList>
            <consortium name="The Broad Institute Genomics Platform"/>
            <consortium name="The Broad Institute Genome Sequencing Center for Infectious Disease"/>
            <person name="Wu L."/>
            <person name="Ma J."/>
        </authorList>
    </citation>
    <scope>NUCLEOTIDE SEQUENCE [LARGE SCALE GENOMIC DNA]</scope>
    <source>
        <strain evidence="5">CGMCC 1.19032</strain>
    </source>
</reference>
<dbReference type="InterPro" id="IPR040869">
    <property type="entry name" value="CNP_C"/>
</dbReference>
<evidence type="ECO:0000256" key="2">
    <source>
        <dbReference type="ARBA" id="ARBA00022801"/>
    </source>
</evidence>
<keyword evidence="5" id="KW-1185">Reference proteome</keyword>
<sequence>MKEKTLTWLEQVLSQARETNKIPLLFLHHKVLAHNEKVQQGFVLNNASNVLDLVATYQVPVAFSGHIHLQDITKSPTLPKFYEITTSAFSIAESHIAHVTLQPDQLNYEVENFDPRPYFTAAQRKKPDLNDYPNYLVQRYEAVGASMAENTLYRIGIKDEALIQSAKEMVGSANLRYFTGHNSLTTEEQAAIQTDPGYQFLQETSTRLARQVEQSLNDPNTPNNQSLTLELP</sequence>
<dbReference type="RefSeq" id="WP_204654983.1">
    <property type="nucleotide sequence ID" value="NZ_JAFBFD010000048.1"/>
</dbReference>
<protein>
    <recommendedName>
        <fullName evidence="3">Cyclic nucleotide phosphodiesterase C-terminal domain-containing protein</fullName>
    </recommendedName>
</protein>
<keyword evidence="1" id="KW-0479">Metal-binding</keyword>
<dbReference type="EMBL" id="JBHSGS010000066">
    <property type="protein sequence ID" value="MFC4720652.1"/>
    <property type="molecule type" value="Genomic_DNA"/>
</dbReference>
<comment type="caution">
    <text evidence="4">The sequence shown here is derived from an EMBL/GenBank/DDBJ whole genome shotgun (WGS) entry which is preliminary data.</text>
</comment>
<dbReference type="SUPFAM" id="SSF56300">
    <property type="entry name" value="Metallo-dependent phosphatases"/>
    <property type="match status" value="1"/>
</dbReference>
<dbReference type="PANTHER" id="PTHR42988:SF2">
    <property type="entry name" value="CYCLIC NUCLEOTIDE PHOSPHODIESTERASE CBUA0032-RELATED"/>
    <property type="match status" value="1"/>
</dbReference>
<gene>
    <name evidence="4" type="ORF">ACFO5I_13055</name>
</gene>